<gene>
    <name evidence="3" type="ORF">COV59_03800</name>
</gene>
<dbReference type="InterPro" id="IPR006119">
    <property type="entry name" value="Resolv_N"/>
</dbReference>
<comment type="caution">
    <text evidence="3">The sequence shown here is derived from an EMBL/GenBank/DDBJ whole genome shotgun (WGS) entry which is preliminary data.</text>
</comment>
<dbReference type="InterPro" id="IPR011109">
    <property type="entry name" value="DNA_bind_recombinase_dom"/>
</dbReference>
<dbReference type="Pfam" id="PF07508">
    <property type="entry name" value="Recombinase"/>
    <property type="match status" value="1"/>
</dbReference>
<dbReference type="CDD" id="cd00338">
    <property type="entry name" value="Ser_Recombinase"/>
    <property type="match status" value="1"/>
</dbReference>
<dbReference type="InterPro" id="IPR038109">
    <property type="entry name" value="DNA_bind_recomb_sf"/>
</dbReference>
<evidence type="ECO:0000313" key="4">
    <source>
        <dbReference type="Proteomes" id="UP000229600"/>
    </source>
</evidence>
<dbReference type="PANTHER" id="PTHR30461">
    <property type="entry name" value="DNA-INVERTASE FROM LAMBDOID PROPHAGE"/>
    <property type="match status" value="1"/>
</dbReference>
<dbReference type="Pfam" id="PF00239">
    <property type="entry name" value="Resolvase"/>
    <property type="match status" value="1"/>
</dbReference>
<dbReference type="Proteomes" id="UP000229600">
    <property type="component" value="Unassembled WGS sequence"/>
</dbReference>
<dbReference type="SUPFAM" id="SSF53041">
    <property type="entry name" value="Resolvase-like"/>
    <property type="match status" value="1"/>
</dbReference>
<dbReference type="EMBL" id="PCWN01000008">
    <property type="protein sequence ID" value="PIR03770.1"/>
    <property type="molecule type" value="Genomic_DNA"/>
</dbReference>
<keyword evidence="1" id="KW-0175">Coiled coil</keyword>
<proteinExistence type="predicted"/>
<dbReference type="AlphaFoldDB" id="A0A2H0N4E8"/>
<name>A0A2H0N4E8_9BACT</name>
<reference evidence="3 4" key="1">
    <citation type="submission" date="2017-09" db="EMBL/GenBank/DDBJ databases">
        <title>Depth-based differentiation of microbial function through sediment-hosted aquifers and enrichment of novel symbionts in the deep terrestrial subsurface.</title>
        <authorList>
            <person name="Probst A.J."/>
            <person name="Ladd B."/>
            <person name="Jarett J.K."/>
            <person name="Geller-Mcgrath D.E."/>
            <person name="Sieber C.M."/>
            <person name="Emerson J.B."/>
            <person name="Anantharaman K."/>
            <person name="Thomas B.C."/>
            <person name="Malmstrom R."/>
            <person name="Stieglmeier M."/>
            <person name="Klingl A."/>
            <person name="Woyke T."/>
            <person name="Ryan C.M."/>
            <person name="Banfield J.F."/>
        </authorList>
    </citation>
    <scope>NUCLEOTIDE SEQUENCE [LARGE SCALE GENOMIC DNA]</scope>
    <source>
        <strain evidence="3">CG11_big_fil_rev_8_21_14_0_20_39_34</strain>
    </source>
</reference>
<dbReference type="SMART" id="SM00857">
    <property type="entry name" value="Resolvase"/>
    <property type="match status" value="1"/>
</dbReference>
<dbReference type="PROSITE" id="PS51737">
    <property type="entry name" value="RECOMBINASE_DNA_BIND"/>
    <property type="match status" value="1"/>
</dbReference>
<dbReference type="Pfam" id="PF13408">
    <property type="entry name" value="Zn_ribbon_recom"/>
    <property type="match status" value="1"/>
</dbReference>
<protein>
    <recommendedName>
        <fullName evidence="2">Recombinase domain-containing protein</fullName>
    </recommendedName>
</protein>
<dbReference type="InterPro" id="IPR036162">
    <property type="entry name" value="Resolvase-like_N_sf"/>
</dbReference>
<dbReference type="InterPro" id="IPR050639">
    <property type="entry name" value="SSR_resolvase"/>
</dbReference>
<dbReference type="Gene3D" id="3.90.1750.20">
    <property type="entry name" value="Putative Large Serine Recombinase, Chain B, Domain 2"/>
    <property type="match status" value="1"/>
</dbReference>
<feature type="domain" description="Recombinase" evidence="2">
    <location>
        <begin position="163"/>
        <end position="276"/>
    </location>
</feature>
<dbReference type="InterPro" id="IPR025827">
    <property type="entry name" value="Zn_ribbon_recom_dom"/>
</dbReference>
<evidence type="ECO:0000313" key="3">
    <source>
        <dbReference type="EMBL" id="PIR03770.1"/>
    </source>
</evidence>
<accession>A0A2H0N4E8</accession>
<evidence type="ECO:0000256" key="1">
    <source>
        <dbReference type="SAM" id="Coils"/>
    </source>
</evidence>
<dbReference type="PANTHER" id="PTHR30461:SF23">
    <property type="entry name" value="DNA RECOMBINASE-RELATED"/>
    <property type="match status" value="1"/>
</dbReference>
<dbReference type="GO" id="GO:0003677">
    <property type="term" value="F:DNA binding"/>
    <property type="evidence" value="ECO:0007669"/>
    <property type="project" value="InterPro"/>
</dbReference>
<organism evidence="3 4">
    <name type="scientific">Candidatus Magasanikbacteria bacterium CG11_big_fil_rev_8_21_14_0_20_39_34</name>
    <dbReference type="NCBI Taxonomy" id="1974653"/>
    <lineage>
        <taxon>Bacteria</taxon>
        <taxon>Candidatus Magasanikiibacteriota</taxon>
    </lineage>
</organism>
<dbReference type="GO" id="GO:0000150">
    <property type="term" value="F:DNA strand exchange activity"/>
    <property type="evidence" value="ECO:0007669"/>
    <property type="project" value="InterPro"/>
</dbReference>
<sequence>MNYHDNKNYTYFLYARKSSESEDRQVQSIDDQVDRLKELAQNIGITIKEVLTEAKSAKKPSNRPVFTSMMERLEAGEADGILCWQINRLSRNPIDSAQIQWLLQQKVLKSIQTIDREYRPEDNVLLFNVESGMANQFILDLSKNVKRGNLFKVKNGWKPGLAPTGYLNELENHTLIPDPERFDLIRKAWDYMLTGNYTVPQILTKLNDEWGFRTKKRKRLGGKPLSMSGLYRVFTNLFYTGVFEYDGKEYVGKHKKMITLEEFDQVQVILGRKGKPRPKSYVFPFTGMINCGECGCRITAEKKKKFIKASQELRYYTYYHCTRRKRDVECTQRRSIDEPSLEGMILDEIDKLTILPEFFDWAMEALNQENDQEIVDRTKIYEMQHSSLEKTQKELDNLTKMRYRELIDDEMFIKESTELKAKIKDLQEKVQETEQRAEDWLELTEKAFQFARFAKGNFENGTLEEKKAVLSGLGSNFLLEDQKLAYSPHSYFDPIKKGYKPLEAEYLALEPNKNGLNKAKTELLDSVITRWQAR</sequence>
<evidence type="ECO:0000259" key="2">
    <source>
        <dbReference type="PROSITE" id="PS51737"/>
    </source>
</evidence>
<feature type="coiled-coil region" evidence="1">
    <location>
        <begin position="416"/>
        <end position="443"/>
    </location>
</feature>
<dbReference type="Gene3D" id="3.40.50.1390">
    <property type="entry name" value="Resolvase, N-terminal catalytic domain"/>
    <property type="match status" value="1"/>
</dbReference>